<reference evidence="1 2" key="1">
    <citation type="submission" date="2018-12" db="EMBL/GenBank/DDBJ databases">
        <title>Unveiling genomic diversity among members of the Bifidobacterium pseudolongum species, a widely distributed gut commensal of the animal kingdom.</title>
        <authorList>
            <person name="Lugli G.A."/>
            <person name="Duranti S."/>
            <person name="Albert K."/>
            <person name="Mancabelli L."/>
            <person name="Napoli S."/>
            <person name="Viappiani A."/>
            <person name="Anzalone R."/>
            <person name="Longhi G."/>
            <person name="Milani C."/>
            <person name="Turroni F."/>
            <person name="Alessandri G."/>
            <person name="Sela D.A."/>
            <person name="Van Sinderen D."/>
            <person name="Ventura M."/>
        </authorList>
    </citation>
    <scope>NUCLEOTIDE SEQUENCE [LARGE SCALE GENOMIC DNA]</scope>
    <source>
        <strain evidence="1 2">2093B</strain>
    </source>
</reference>
<accession>A0A4Q5A1E6</accession>
<dbReference type="AlphaFoldDB" id="A0A4Q5A1E6"/>
<gene>
    <name evidence="1" type="ORF">PG2093B_1040</name>
</gene>
<sequence length="51" mass="5327">MRLPRFIVLSLTCGATLVCLGVAALAVMAGVTTWKELDHVDALTAREGGAK</sequence>
<evidence type="ECO:0000313" key="1">
    <source>
        <dbReference type="EMBL" id="RYQ10457.1"/>
    </source>
</evidence>
<dbReference type="Proteomes" id="UP000292568">
    <property type="component" value="Unassembled WGS sequence"/>
</dbReference>
<dbReference type="EMBL" id="RYUH01000010">
    <property type="protein sequence ID" value="RYQ10457.1"/>
    <property type="molecule type" value="Genomic_DNA"/>
</dbReference>
<protein>
    <submittedName>
        <fullName evidence="1">Uncharacterized protein</fullName>
    </submittedName>
</protein>
<evidence type="ECO:0000313" key="2">
    <source>
        <dbReference type="Proteomes" id="UP000292568"/>
    </source>
</evidence>
<organism evidence="1 2">
    <name type="scientific">Bifidobacterium pseudolongum subsp. globosum</name>
    <dbReference type="NCBI Taxonomy" id="1690"/>
    <lineage>
        <taxon>Bacteria</taxon>
        <taxon>Bacillati</taxon>
        <taxon>Actinomycetota</taxon>
        <taxon>Actinomycetes</taxon>
        <taxon>Bifidobacteriales</taxon>
        <taxon>Bifidobacteriaceae</taxon>
        <taxon>Bifidobacterium</taxon>
    </lineage>
</organism>
<proteinExistence type="predicted"/>
<comment type="caution">
    <text evidence="1">The sequence shown here is derived from an EMBL/GenBank/DDBJ whole genome shotgun (WGS) entry which is preliminary data.</text>
</comment>
<name>A0A4Q5A1E6_9BIFI</name>